<feature type="signal peptide" evidence="5">
    <location>
        <begin position="1"/>
        <end position="19"/>
    </location>
</feature>
<keyword evidence="3 5" id="KW-0732">Signal</keyword>
<gene>
    <name evidence="6" type="ORF">ASPWEDRAFT_113973</name>
</gene>
<evidence type="ECO:0000313" key="6">
    <source>
        <dbReference type="EMBL" id="OJJ33870.1"/>
    </source>
</evidence>
<name>A0A1L9RG27_ASPWE</name>
<evidence type="ECO:0000313" key="7">
    <source>
        <dbReference type="Proteomes" id="UP000184383"/>
    </source>
</evidence>
<reference evidence="7" key="1">
    <citation type="journal article" date="2017" name="Genome Biol.">
        <title>Comparative genomics reveals high biological diversity and specific adaptations in the industrially and medically important fungal genus Aspergillus.</title>
        <authorList>
            <person name="de Vries R.P."/>
            <person name="Riley R."/>
            <person name="Wiebenga A."/>
            <person name="Aguilar-Osorio G."/>
            <person name="Amillis S."/>
            <person name="Uchima C.A."/>
            <person name="Anderluh G."/>
            <person name="Asadollahi M."/>
            <person name="Askin M."/>
            <person name="Barry K."/>
            <person name="Battaglia E."/>
            <person name="Bayram O."/>
            <person name="Benocci T."/>
            <person name="Braus-Stromeyer S.A."/>
            <person name="Caldana C."/>
            <person name="Canovas D."/>
            <person name="Cerqueira G.C."/>
            <person name="Chen F."/>
            <person name="Chen W."/>
            <person name="Choi C."/>
            <person name="Clum A."/>
            <person name="Dos Santos R.A."/>
            <person name="Damasio A.R."/>
            <person name="Diallinas G."/>
            <person name="Emri T."/>
            <person name="Fekete E."/>
            <person name="Flipphi M."/>
            <person name="Freyberg S."/>
            <person name="Gallo A."/>
            <person name="Gournas C."/>
            <person name="Habgood R."/>
            <person name="Hainaut M."/>
            <person name="Harispe M.L."/>
            <person name="Henrissat B."/>
            <person name="Hilden K.S."/>
            <person name="Hope R."/>
            <person name="Hossain A."/>
            <person name="Karabika E."/>
            <person name="Karaffa L."/>
            <person name="Karanyi Z."/>
            <person name="Krasevec N."/>
            <person name="Kuo A."/>
            <person name="Kusch H."/>
            <person name="LaButti K."/>
            <person name="Lagendijk E.L."/>
            <person name="Lapidus A."/>
            <person name="Levasseur A."/>
            <person name="Lindquist E."/>
            <person name="Lipzen A."/>
            <person name="Logrieco A.F."/>
            <person name="MacCabe A."/>
            <person name="Maekelae M.R."/>
            <person name="Malavazi I."/>
            <person name="Melin P."/>
            <person name="Meyer V."/>
            <person name="Mielnichuk N."/>
            <person name="Miskei M."/>
            <person name="Molnar A.P."/>
            <person name="Mule G."/>
            <person name="Ngan C.Y."/>
            <person name="Orejas M."/>
            <person name="Orosz E."/>
            <person name="Ouedraogo J.P."/>
            <person name="Overkamp K.M."/>
            <person name="Park H.-S."/>
            <person name="Perrone G."/>
            <person name="Piumi F."/>
            <person name="Punt P.J."/>
            <person name="Ram A.F."/>
            <person name="Ramon A."/>
            <person name="Rauscher S."/>
            <person name="Record E."/>
            <person name="Riano-Pachon D.M."/>
            <person name="Robert V."/>
            <person name="Roehrig J."/>
            <person name="Ruller R."/>
            <person name="Salamov A."/>
            <person name="Salih N.S."/>
            <person name="Samson R.A."/>
            <person name="Sandor E."/>
            <person name="Sanguinetti M."/>
            <person name="Schuetze T."/>
            <person name="Sepcic K."/>
            <person name="Shelest E."/>
            <person name="Sherlock G."/>
            <person name="Sophianopoulou V."/>
            <person name="Squina F.M."/>
            <person name="Sun H."/>
            <person name="Susca A."/>
            <person name="Todd R.B."/>
            <person name="Tsang A."/>
            <person name="Unkles S.E."/>
            <person name="van de Wiele N."/>
            <person name="van Rossen-Uffink D."/>
            <person name="Oliveira J.V."/>
            <person name="Vesth T.C."/>
            <person name="Visser J."/>
            <person name="Yu J.-H."/>
            <person name="Zhou M."/>
            <person name="Andersen M.R."/>
            <person name="Archer D.B."/>
            <person name="Baker S.E."/>
            <person name="Benoit I."/>
            <person name="Brakhage A.A."/>
            <person name="Braus G.H."/>
            <person name="Fischer R."/>
            <person name="Frisvad J.C."/>
            <person name="Goldman G.H."/>
            <person name="Houbraken J."/>
            <person name="Oakley B."/>
            <person name="Pocsi I."/>
            <person name="Scazzocchio C."/>
            <person name="Seiboth B."/>
            <person name="vanKuyk P.A."/>
            <person name="Wortman J."/>
            <person name="Dyer P.S."/>
            <person name="Grigoriev I.V."/>
        </authorList>
    </citation>
    <scope>NUCLEOTIDE SEQUENCE [LARGE SCALE GENOMIC DNA]</scope>
    <source>
        <strain evidence="7">DTO 134E9</strain>
    </source>
</reference>
<dbReference type="Proteomes" id="UP000184383">
    <property type="component" value="Unassembled WGS sequence"/>
</dbReference>
<dbReference type="OrthoDB" id="4225815at2759"/>
<organism evidence="6 7">
    <name type="scientific">Aspergillus wentii DTO 134E9</name>
    <dbReference type="NCBI Taxonomy" id="1073089"/>
    <lineage>
        <taxon>Eukaryota</taxon>
        <taxon>Fungi</taxon>
        <taxon>Dikarya</taxon>
        <taxon>Ascomycota</taxon>
        <taxon>Pezizomycotina</taxon>
        <taxon>Eurotiomycetes</taxon>
        <taxon>Eurotiomycetidae</taxon>
        <taxon>Eurotiales</taxon>
        <taxon>Aspergillaceae</taxon>
        <taxon>Aspergillus</taxon>
        <taxon>Aspergillus subgen. Cremei</taxon>
    </lineage>
</organism>
<dbReference type="GeneID" id="63744300"/>
<dbReference type="STRING" id="1073089.A0A1L9RG27"/>
<proteinExistence type="inferred from homology"/>
<keyword evidence="2 5" id="KW-0964">Secreted</keyword>
<dbReference type="AlphaFoldDB" id="A0A1L9RG27"/>
<dbReference type="EMBL" id="KV878213">
    <property type="protein sequence ID" value="OJJ33870.1"/>
    <property type="molecule type" value="Genomic_DNA"/>
</dbReference>
<comment type="similarity">
    <text evidence="1 5">Belongs to the fungal hydrophobin family.</text>
</comment>
<protein>
    <recommendedName>
        <fullName evidence="5">Hydrophobin</fullName>
    </recommendedName>
</protein>
<keyword evidence="7" id="KW-1185">Reference proteome</keyword>
<accession>A0A1L9RG27</accession>
<dbReference type="InterPro" id="IPR001338">
    <property type="entry name" value="Class_I_Hydrophobin"/>
</dbReference>
<dbReference type="InterPro" id="IPR019778">
    <property type="entry name" value="Class_I_Hydrophobin_CS"/>
</dbReference>
<evidence type="ECO:0000256" key="1">
    <source>
        <dbReference type="ARBA" id="ARBA00010446"/>
    </source>
</evidence>
<comment type="subcellular location">
    <subcellularLocation>
        <location evidence="5">Secreted</location>
        <location evidence="5">Cell wall</location>
    </subcellularLocation>
</comment>
<dbReference type="GO" id="GO:0005199">
    <property type="term" value="F:structural constituent of cell wall"/>
    <property type="evidence" value="ECO:0007669"/>
    <property type="project" value="InterPro"/>
</dbReference>
<dbReference type="SMART" id="SM00075">
    <property type="entry name" value="HYDRO"/>
    <property type="match status" value="1"/>
</dbReference>
<sequence length="161" mass="16033">MQFTSTLAVLATLATSALAVPPVAGGEGVGNGVENKGNGDVRFHVPDSVTVKEGQDKCGDQAQLSCCNKATYAGDTTTIDKGLLAGALSNLVGTGSGAEGLGLFDQCSKLPLQVPILAIGLNDVLNQQCKQNIACCQDSGASADGDVIGAALPCVALGSIL</sequence>
<dbReference type="RefSeq" id="XP_040687546.1">
    <property type="nucleotide sequence ID" value="XM_040828452.1"/>
</dbReference>
<evidence type="ECO:0000256" key="3">
    <source>
        <dbReference type="ARBA" id="ARBA00022729"/>
    </source>
</evidence>
<evidence type="ECO:0000256" key="5">
    <source>
        <dbReference type="RuleBase" id="RU365009"/>
    </source>
</evidence>
<dbReference type="VEuPathDB" id="FungiDB:ASPWEDRAFT_113973"/>
<keyword evidence="4 5" id="KW-1015">Disulfide bond</keyword>
<keyword evidence="5" id="KW-0134">Cell wall</keyword>
<dbReference type="PROSITE" id="PS00956">
    <property type="entry name" value="HYDROPHOBIN"/>
    <property type="match status" value="1"/>
</dbReference>
<dbReference type="GO" id="GO:0009277">
    <property type="term" value="C:fungal-type cell wall"/>
    <property type="evidence" value="ECO:0007669"/>
    <property type="project" value="InterPro"/>
</dbReference>
<dbReference type="Pfam" id="PF01185">
    <property type="entry name" value="Hydrophobin"/>
    <property type="match status" value="1"/>
</dbReference>
<evidence type="ECO:0000256" key="2">
    <source>
        <dbReference type="ARBA" id="ARBA00022525"/>
    </source>
</evidence>
<evidence type="ECO:0000256" key="4">
    <source>
        <dbReference type="ARBA" id="ARBA00023157"/>
    </source>
</evidence>
<feature type="chain" id="PRO_5013985839" description="Hydrophobin" evidence="5">
    <location>
        <begin position="20"/>
        <end position="161"/>
    </location>
</feature>